<dbReference type="eggNOG" id="KOG2504">
    <property type="taxonomic scope" value="Eukaryota"/>
</dbReference>
<evidence type="ECO:0000313" key="3">
    <source>
        <dbReference type="EMBL" id="EFA11319.2"/>
    </source>
</evidence>
<evidence type="ECO:0000313" key="4">
    <source>
        <dbReference type="Proteomes" id="UP000007266"/>
    </source>
</evidence>
<keyword evidence="4" id="KW-1185">Reference proteome</keyword>
<keyword evidence="2" id="KW-0812">Transmembrane</keyword>
<feature type="transmembrane region" description="Helical" evidence="2">
    <location>
        <begin position="105"/>
        <end position="128"/>
    </location>
</feature>
<protein>
    <submittedName>
        <fullName evidence="3">Uncharacterized protein</fullName>
    </submittedName>
</protein>
<dbReference type="AlphaFoldDB" id="D6W7N3"/>
<evidence type="ECO:0000256" key="2">
    <source>
        <dbReference type="SAM" id="Phobius"/>
    </source>
</evidence>
<feature type="transmembrane region" description="Helical" evidence="2">
    <location>
        <begin position="12"/>
        <end position="38"/>
    </location>
</feature>
<feature type="transmembrane region" description="Helical" evidence="2">
    <location>
        <begin position="352"/>
        <end position="371"/>
    </location>
</feature>
<reference evidence="3 4" key="2">
    <citation type="journal article" date="2010" name="Nucleic Acids Res.">
        <title>BeetleBase in 2010: revisions to provide comprehensive genomic information for Tribolium castaneum.</title>
        <authorList>
            <person name="Kim H.S."/>
            <person name="Murphy T."/>
            <person name="Xia J."/>
            <person name="Caragea D."/>
            <person name="Park Y."/>
            <person name="Beeman R.W."/>
            <person name="Lorenzen M.D."/>
            <person name="Butcher S."/>
            <person name="Manak J.R."/>
            <person name="Brown S.J."/>
        </authorList>
    </citation>
    <scope>GENOME REANNOTATION</scope>
    <source>
        <strain evidence="3 4">Georgia GA2</strain>
    </source>
</reference>
<feature type="transmembrane region" description="Helical" evidence="2">
    <location>
        <begin position="481"/>
        <end position="501"/>
    </location>
</feature>
<dbReference type="GO" id="GO:0008028">
    <property type="term" value="F:monocarboxylic acid transmembrane transporter activity"/>
    <property type="evidence" value="ECO:0000318"/>
    <property type="project" value="GO_Central"/>
</dbReference>
<feature type="transmembrane region" description="Helical" evidence="2">
    <location>
        <begin position="449"/>
        <end position="469"/>
    </location>
</feature>
<dbReference type="InterPro" id="IPR050327">
    <property type="entry name" value="Proton-linked_MCT"/>
</dbReference>
<dbReference type="InParanoid" id="D6W7N3"/>
<feature type="transmembrane region" description="Helical" evidence="2">
    <location>
        <begin position="426"/>
        <end position="443"/>
    </location>
</feature>
<sequence length="549" mass="60452">MNTEAGVPDGGWGWVVVAGTAIINIVNQSLLSMFGLIFGPKLEMMAGTTGVTTVMSLNCTISNFSGFLISPLSKYFSTKQITQIGVLLVSAGLAFSTYTKSYMRITIGYGVLTGLGLGLIASSTFLIINSYFDKNKSQAVGLSMAGTSIGQMGMPPIVALLIQHYGYDGTILILSGLSLHGLIGSLFFDPVSEHMLPRSRQKTKGFFSRFRDRISCRRNRKRVVIENNLSPDRTDPELTNKCANNNIAREANLTKLEAGNKESVIHNECTIKNEKIADIINESREGESVLSNNLQTETADKFEFSASDNENNEPDEEKRMLPPETAATQKEEKIDKDEPQTCYQKLVELFDLYILLDPIFVHIMVGLSFAYTTSISFSTFFPLFLREDLDMTIIDVSTCMSVLSFMDFIGRVVVPLITKRMEITHRMIFIIGSFLLAICRSVLAMQTTYSMLILLSAVCGLARAATVINQNLVIAEYSKEAHISSAVGLNMVCKGIFVLTIGRLLGTYKDSAHNFSSCIHILNIISGGVVVSWTLELIILKLCKKKNAT</sequence>
<dbReference type="EMBL" id="KQ971307">
    <property type="protein sequence ID" value="EFA11319.2"/>
    <property type="molecule type" value="Genomic_DNA"/>
</dbReference>
<keyword evidence="2" id="KW-1133">Transmembrane helix</keyword>
<dbReference type="SUPFAM" id="SSF103473">
    <property type="entry name" value="MFS general substrate transporter"/>
    <property type="match status" value="1"/>
</dbReference>
<dbReference type="PANTHER" id="PTHR11360:SF229">
    <property type="entry name" value="AGAP007601-PA"/>
    <property type="match status" value="1"/>
</dbReference>
<reference evidence="3 4" key="1">
    <citation type="journal article" date="2008" name="Nature">
        <title>The genome of the model beetle and pest Tribolium castaneum.</title>
        <authorList>
            <consortium name="Tribolium Genome Sequencing Consortium"/>
            <person name="Richards S."/>
            <person name="Gibbs R.A."/>
            <person name="Weinstock G.M."/>
            <person name="Brown S.J."/>
            <person name="Denell R."/>
            <person name="Beeman R.W."/>
            <person name="Gibbs R."/>
            <person name="Beeman R.W."/>
            <person name="Brown S.J."/>
            <person name="Bucher G."/>
            <person name="Friedrich M."/>
            <person name="Grimmelikhuijzen C.J."/>
            <person name="Klingler M."/>
            <person name="Lorenzen M."/>
            <person name="Richards S."/>
            <person name="Roth S."/>
            <person name="Schroder R."/>
            <person name="Tautz D."/>
            <person name="Zdobnov E.M."/>
            <person name="Muzny D."/>
            <person name="Gibbs R.A."/>
            <person name="Weinstock G.M."/>
            <person name="Attaway T."/>
            <person name="Bell S."/>
            <person name="Buhay C.J."/>
            <person name="Chandrabose M.N."/>
            <person name="Chavez D."/>
            <person name="Clerk-Blankenburg K.P."/>
            <person name="Cree A."/>
            <person name="Dao M."/>
            <person name="Davis C."/>
            <person name="Chacko J."/>
            <person name="Dinh H."/>
            <person name="Dugan-Rocha S."/>
            <person name="Fowler G."/>
            <person name="Garner T.T."/>
            <person name="Garnes J."/>
            <person name="Gnirke A."/>
            <person name="Hawes A."/>
            <person name="Hernandez J."/>
            <person name="Hines S."/>
            <person name="Holder M."/>
            <person name="Hume J."/>
            <person name="Jhangiani S.N."/>
            <person name="Joshi V."/>
            <person name="Khan Z.M."/>
            <person name="Jackson L."/>
            <person name="Kovar C."/>
            <person name="Kowis A."/>
            <person name="Lee S."/>
            <person name="Lewis L.R."/>
            <person name="Margolis J."/>
            <person name="Morgan M."/>
            <person name="Nazareth L.V."/>
            <person name="Nguyen N."/>
            <person name="Okwuonu G."/>
            <person name="Parker D."/>
            <person name="Richards S."/>
            <person name="Ruiz S.J."/>
            <person name="Santibanez J."/>
            <person name="Savard J."/>
            <person name="Scherer S.E."/>
            <person name="Schneider B."/>
            <person name="Sodergren E."/>
            <person name="Tautz D."/>
            <person name="Vattahil S."/>
            <person name="Villasana D."/>
            <person name="White C.S."/>
            <person name="Wright R."/>
            <person name="Park Y."/>
            <person name="Beeman R.W."/>
            <person name="Lord J."/>
            <person name="Oppert B."/>
            <person name="Lorenzen M."/>
            <person name="Brown S."/>
            <person name="Wang L."/>
            <person name="Savard J."/>
            <person name="Tautz D."/>
            <person name="Richards S."/>
            <person name="Weinstock G."/>
            <person name="Gibbs R.A."/>
            <person name="Liu Y."/>
            <person name="Worley K."/>
            <person name="Weinstock G."/>
            <person name="Elsik C.G."/>
            <person name="Reese J.T."/>
            <person name="Elhaik E."/>
            <person name="Landan G."/>
            <person name="Graur D."/>
            <person name="Arensburger P."/>
            <person name="Atkinson P."/>
            <person name="Beeman R.W."/>
            <person name="Beidler J."/>
            <person name="Brown S.J."/>
            <person name="Demuth J.P."/>
            <person name="Drury D.W."/>
            <person name="Du Y.Z."/>
            <person name="Fujiwara H."/>
            <person name="Lorenzen M."/>
            <person name="Maselli V."/>
            <person name="Osanai M."/>
            <person name="Park Y."/>
            <person name="Robertson H.M."/>
            <person name="Tu Z."/>
            <person name="Wang J.J."/>
            <person name="Wang S."/>
            <person name="Richards S."/>
            <person name="Song H."/>
            <person name="Zhang L."/>
            <person name="Sodergren E."/>
            <person name="Werner D."/>
            <person name="Stanke M."/>
            <person name="Morgenstern B."/>
            <person name="Solovyev V."/>
            <person name="Kosarev P."/>
            <person name="Brown G."/>
            <person name="Chen H.C."/>
            <person name="Ermolaeva O."/>
            <person name="Hlavina W."/>
            <person name="Kapustin Y."/>
            <person name="Kiryutin B."/>
            <person name="Kitts P."/>
            <person name="Maglott D."/>
            <person name="Pruitt K."/>
            <person name="Sapojnikov V."/>
            <person name="Souvorov A."/>
            <person name="Mackey A.J."/>
            <person name="Waterhouse R.M."/>
            <person name="Wyder S."/>
            <person name="Zdobnov E.M."/>
            <person name="Zdobnov E.M."/>
            <person name="Wyder S."/>
            <person name="Kriventseva E.V."/>
            <person name="Kadowaki T."/>
            <person name="Bork P."/>
            <person name="Aranda M."/>
            <person name="Bao R."/>
            <person name="Beermann A."/>
            <person name="Berns N."/>
            <person name="Bolognesi R."/>
            <person name="Bonneton F."/>
            <person name="Bopp D."/>
            <person name="Brown S.J."/>
            <person name="Bucher G."/>
            <person name="Butts T."/>
            <person name="Chaumot A."/>
            <person name="Denell R.E."/>
            <person name="Ferrier D.E."/>
            <person name="Friedrich M."/>
            <person name="Gordon C.M."/>
            <person name="Jindra M."/>
            <person name="Klingler M."/>
            <person name="Lan Q."/>
            <person name="Lattorff H.M."/>
            <person name="Laudet V."/>
            <person name="von Levetsow C."/>
            <person name="Liu Z."/>
            <person name="Lutz R."/>
            <person name="Lynch J.A."/>
            <person name="da Fonseca R.N."/>
            <person name="Posnien N."/>
            <person name="Reuter R."/>
            <person name="Roth S."/>
            <person name="Savard J."/>
            <person name="Schinko J.B."/>
            <person name="Schmitt C."/>
            <person name="Schoppmeier M."/>
            <person name="Schroder R."/>
            <person name="Shippy T.D."/>
            <person name="Simonnet F."/>
            <person name="Marques-Souza H."/>
            <person name="Tautz D."/>
            <person name="Tomoyasu Y."/>
            <person name="Trauner J."/>
            <person name="Van der Zee M."/>
            <person name="Vervoort M."/>
            <person name="Wittkopp N."/>
            <person name="Wimmer E.A."/>
            <person name="Yang X."/>
            <person name="Jones A.K."/>
            <person name="Sattelle D.B."/>
            <person name="Ebert P.R."/>
            <person name="Nelson D."/>
            <person name="Scott J.G."/>
            <person name="Beeman R.W."/>
            <person name="Muthukrishnan S."/>
            <person name="Kramer K.J."/>
            <person name="Arakane Y."/>
            <person name="Beeman R.W."/>
            <person name="Zhu Q."/>
            <person name="Hogenkamp D."/>
            <person name="Dixit R."/>
            <person name="Oppert B."/>
            <person name="Jiang H."/>
            <person name="Zou Z."/>
            <person name="Marshall J."/>
            <person name="Elpidina E."/>
            <person name="Vinokurov K."/>
            <person name="Oppert C."/>
            <person name="Zou Z."/>
            <person name="Evans J."/>
            <person name="Lu Z."/>
            <person name="Zhao P."/>
            <person name="Sumathipala N."/>
            <person name="Altincicek B."/>
            <person name="Vilcinskas A."/>
            <person name="Williams M."/>
            <person name="Hultmark D."/>
            <person name="Hetru C."/>
            <person name="Jiang H."/>
            <person name="Grimmelikhuijzen C.J."/>
            <person name="Hauser F."/>
            <person name="Cazzamali G."/>
            <person name="Williamson M."/>
            <person name="Park Y."/>
            <person name="Li B."/>
            <person name="Tanaka Y."/>
            <person name="Predel R."/>
            <person name="Neupert S."/>
            <person name="Schachtner J."/>
            <person name="Verleyen P."/>
            <person name="Raible F."/>
            <person name="Bork P."/>
            <person name="Friedrich M."/>
            <person name="Walden K.K."/>
            <person name="Robertson H.M."/>
            <person name="Angeli S."/>
            <person name="Foret S."/>
            <person name="Bucher G."/>
            <person name="Schuetz S."/>
            <person name="Maleszka R."/>
            <person name="Wimmer E.A."/>
            <person name="Beeman R.W."/>
            <person name="Lorenzen M."/>
            <person name="Tomoyasu Y."/>
            <person name="Miller S.C."/>
            <person name="Grossmann D."/>
            <person name="Bucher G."/>
        </authorList>
    </citation>
    <scope>NUCLEOTIDE SEQUENCE [LARGE SCALE GENOMIC DNA]</scope>
    <source>
        <strain evidence="3 4">Georgia GA2</strain>
    </source>
</reference>
<feature type="transmembrane region" description="Helical" evidence="2">
    <location>
        <begin position="169"/>
        <end position="188"/>
    </location>
</feature>
<organism evidence="3 4">
    <name type="scientific">Tribolium castaneum</name>
    <name type="common">Red flour beetle</name>
    <dbReference type="NCBI Taxonomy" id="7070"/>
    <lineage>
        <taxon>Eukaryota</taxon>
        <taxon>Metazoa</taxon>
        <taxon>Ecdysozoa</taxon>
        <taxon>Arthropoda</taxon>
        <taxon>Hexapoda</taxon>
        <taxon>Insecta</taxon>
        <taxon>Pterygota</taxon>
        <taxon>Neoptera</taxon>
        <taxon>Endopterygota</taxon>
        <taxon>Coleoptera</taxon>
        <taxon>Polyphaga</taxon>
        <taxon>Cucujiformia</taxon>
        <taxon>Tenebrionidae</taxon>
        <taxon>Tenebrionidae incertae sedis</taxon>
        <taxon>Tribolium</taxon>
    </lineage>
</organism>
<dbReference type="GO" id="GO:0005886">
    <property type="term" value="C:plasma membrane"/>
    <property type="evidence" value="ECO:0000318"/>
    <property type="project" value="GO_Central"/>
</dbReference>
<dbReference type="OrthoDB" id="8055603at2759"/>
<dbReference type="OMA" id="VWTPEIY"/>
<name>D6W7N3_TRICA</name>
<dbReference type="HOGENOM" id="CLU_895263_0_0_1"/>
<feature type="transmembrane region" description="Helical" evidence="2">
    <location>
        <begin position="140"/>
        <end position="163"/>
    </location>
</feature>
<evidence type="ECO:0000256" key="1">
    <source>
        <dbReference type="SAM" id="MobiDB-lite"/>
    </source>
</evidence>
<proteinExistence type="predicted"/>
<feature type="transmembrane region" description="Helical" evidence="2">
    <location>
        <begin position="391"/>
        <end position="414"/>
    </location>
</feature>
<feature type="region of interest" description="Disordered" evidence="1">
    <location>
        <begin position="300"/>
        <end position="336"/>
    </location>
</feature>
<dbReference type="PANTHER" id="PTHR11360">
    <property type="entry name" value="MONOCARBOXYLATE TRANSPORTER"/>
    <property type="match status" value="1"/>
</dbReference>
<feature type="transmembrane region" description="Helical" evidence="2">
    <location>
        <begin position="44"/>
        <end position="69"/>
    </location>
</feature>
<accession>D6W7N3</accession>
<feature type="transmembrane region" description="Helical" evidence="2">
    <location>
        <begin position="521"/>
        <end position="543"/>
    </location>
</feature>
<dbReference type="GO" id="GO:0015718">
    <property type="term" value="P:monocarboxylic acid transport"/>
    <property type="evidence" value="ECO:0000318"/>
    <property type="project" value="GO_Central"/>
</dbReference>
<gene>
    <name evidence="3" type="primary">AUGUSTUS-3.0.2_10858</name>
    <name evidence="3" type="ORF">TcasGA2_TC010858</name>
</gene>
<dbReference type="Gene3D" id="1.20.1250.20">
    <property type="entry name" value="MFS general substrate transporter like domains"/>
    <property type="match status" value="1"/>
</dbReference>
<dbReference type="InterPro" id="IPR036259">
    <property type="entry name" value="MFS_trans_sf"/>
</dbReference>
<dbReference type="KEGG" id="tca:100142456"/>
<dbReference type="Proteomes" id="UP000007266">
    <property type="component" value="Linkage group 1"/>
</dbReference>
<keyword evidence="2" id="KW-0472">Membrane</keyword>
<dbReference type="InterPro" id="IPR011701">
    <property type="entry name" value="MFS"/>
</dbReference>
<dbReference type="Pfam" id="PF07690">
    <property type="entry name" value="MFS_1"/>
    <property type="match status" value="1"/>
</dbReference>